<keyword evidence="1" id="KW-0472">Membrane</keyword>
<evidence type="ECO:0000256" key="1">
    <source>
        <dbReference type="SAM" id="Phobius"/>
    </source>
</evidence>
<dbReference type="EMBL" id="JADCUA010000004">
    <property type="protein sequence ID" value="KAH9840603.1"/>
    <property type="molecule type" value="Genomic_DNA"/>
</dbReference>
<evidence type="ECO:0000259" key="2">
    <source>
        <dbReference type="Pfam" id="PF20152"/>
    </source>
</evidence>
<dbReference type="Pfam" id="PF20152">
    <property type="entry name" value="DUF6534"/>
    <property type="match status" value="1"/>
</dbReference>
<dbReference type="Proteomes" id="UP000814176">
    <property type="component" value="Unassembled WGS sequence"/>
</dbReference>
<organism evidence="3 4">
    <name type="scientific">Rhodofomes roseus</name>
    <dbReference type="NCBI Taxonomy" id="34475"/>
    <lineage>
        <taxon>Eukaryota</taxon>
        <taxon>Fungi</taxon>
        <taxon>Dikarya</taxon>
        <taxon>Basidiomycota</taxon>
        <taxon>Agaricomycotina</taxon>
        <taxon>Agaricomycetes</taxon>
        <taxon>Polyporales</taxon>
        <taxon>Rhodofomes</taxon>
    </lineage>
</organism>
<name>A0ABQ8KPV0_9APHY</name>
<accession>A0ABQ8KPV0</accession>
<gene>
    <name evidence="3" type="ORF">C8Q71DRAFT_854481</name>
</gene>
<feature type="transmembrane region" description="Helical" evidence="1">
    <location>
        <begin position="164"/>
        <end position="187"/>
    </location>
</feature>
<feature type="transmembrane region" description="Helical" evidence="1">
    <location>
        <begin position="199"/>
        <end position="220"/>
    </location>
</feature>
<comment type="caution">
    <text evidence="3">The sequence shown here is derived from an EMBL/GenBank/DDBJ whole genome shotgun (WGS) entry which is preliminary data.</text>
</comment>
<dbReference type="PANTHER" id="PTHR40465:SF1">
    <property type="entry name" value="DUF6534 DOMAIN-CONTAINING PROTEIN"/>
    <property type="match status" value="1"/>
</dbReference>
<keyword evidence="4" id="KW-1185">Reference proteome</keyword>
<protein>
    <recommendedName>
        <fullName evidence="2">DUF6534 domain-containing protein</fullName>
    </recommendedName>
</protein>
<feature type="transmembrane region" description="Helical" evidence="1">
    <location>
        <begin position="47"/>
        <end position="69"/>
    </location>
</feature>
<feature type="transmembrane region" description="Helical" evidence="1">
    <location>
        <begin position="89"/>
        <end position="109"/>
    </location>
</feature>
<dbReference type="PANTHER" id="PTHR40465">
    <property type="entry name" value="CHROMOSOME 1, WHOLE GENOME SHOTGUN SEQUENCE"/>
    <property type="match status" value="1"/>
</dbReference>
<evidence type="ECO:0000313" key="4">
    <source>
        <dbReference type="Proteomes" id="UP000814176"/>
    </source>
</evidence>
<evidence type="ECO:0000313" key="3">
    <source>
        <dbReference type="EMBL" id="KAH9840603.1"/>
    </source>
</evidence>
<feature type="transmembrane region" description="Helical" evidence="1">
    <location>
        <begin position="12"/>
        <end position="35"/>
    </location>
</feature>
<feature type="transmembrane region" description="Helical" evidence="1">
    <location>
        <begin position="121"/>
        <end position="144"/>
    </location>
</feature>
<sequence length="289" mass="32051">MDTADGVDIGPIFGAYVLGIYFNILLYGIVVSSYYHYAQHSQQDRLLIRLFILCLFVADTTQTVLSVVYVYTGLVTHFGGIRYLSTPGIVSTSVPPITGIMSCSVELFFTYRVKAISHLTWLPILIGILAVISMLSSIASVIAIRWPAFGGLETLQLPAVKALVSTWLATGVVADLLITISLVWHLHRRKSGFSETDSLVNRIILFTVQTGVLTTTWAIIDLALYLASTRDTHLFFNFSLAKLYTILLMSSLNHRGTWEPAPSKTSGVLSWKVESRPTTERMSTNDYFV</sequence>
<keyword evidence="1" id="KW-0812">Transmembrane</keyword>
<dbReference type="InterPro" id="IPR045339">
    <property type="entry name" value="DUF6534"/>
</dbReference>
<reference evidence="3 4" key="1">
    <citation type="journal article" date="2021" name="Environ. Microbiol.">
        <title>Gene family expansions and transcriptome signatures uncover fungal adaptations to wood decay.</title>
        <authorList>
            <person name="Hage H."/>
            <person name="Miyauchi S."/>
            <person name="Viragh M."/>
            <person name="Drula E."/>
            <person name="Min B."/>
            <person name="Chaduli D."/>
            <person name="Navarro D."/>
            <person name="Favel A."/>
            <person name="Norest M."/>
            <person name="Lesage-Meessen L."/>
            <person name="Balint B."/>
            <person name="Merenyi Z."/>
            <person name="de Eugenio L."/>
            <person name="Morin E."/>
            <person name="Martinez A.T."/>
            <person name="Baldrian P."/>
            <person name="Stursova M."/>
            <person name="Martinez M.J."/>
            <person name="Novotny C."/>
            <person name="Magnuson J.K."/>
            <person name="Spatafora J.W."/>
            <person name="Maurice S."/>
            <person name="Pangilinan J."/>
            <person name="Andreopoulos W."/>
            <person name="LaButti K."/>
            <person name="Hundley H."/>
            <person name="Na H."/>
            <person name="Kuo A."/>
            <person name="Barry K."/>
            <person name="Lipzen A."/>
            <person name="Henrissat B."/>
            <person name="Riley R."/>
            <person name="Ahrendt S."/>
            <person name="Nagy L.G."/>
            <person name="Grigoriev I.V."/>
            <person name="Martin F."/>
            <person name="Rosso M.N."/>
        </authorList>
    </citation>
    <scope>NUCLEOTIDE SEQUENCE [LARGE SCALE GENOMIC DNA]</scope>
    <source>
        <strain evidence="3 4">CIRM-BRFM 1785</strain>
    </source>
</reference>
<proteinExistence type="predicted"/>
<feature type="domain" description="DUF6534" evidence="2">
    <location>
        <begin position="172"/>
        <end position="256"/>
    </location>
</feature>
<dbReference type="GeneID" id="72007792"/>
<keyword evidence="1" id="KW-1133">Transmembrane helix</keyword>
<dbReference type="RefSeq" id="XP_047782069.1">
    <property type="nucleotide sequence ID" value="XM_047927060.1"/>
</dbReference>